<dbReference type="SMART" id="SM00589">
    <property type="entry name" value="PRY"/>
    <property type="match status" value="1"/>
</dbReference>
<evidence type="ECO:0008006" key="8">
    <source>
        <dbReference type="Google" id="ProtNLM"/>
    </source>
</evidence>
<reference evidence="6" key="1">
    <citation type="submission" date="2021-01" db="EMBL/GenBank/DDBJ databases">
        <authorList>
            <person name="Zahm M."/>
            <person name="Roques C."/>
            <person name="Cabau C."/>
            <person name="Klopp C."/>
            <person name="Donnadieu C."/>
            <person name="Jouanno E."/>
            <person name="Lampietro C."/>
            <person name="Louis A."/>
            <person name="Herpin A."/>
            <person name="Echchiki A."/>
            <person name="Berthelot C."/>
            <person name="Parey E."/>
            <person name="Roest-Crollius H."/>
            <person name="Braasch I."/>
            <person name="Postlethwait J."/>
            <person name="Bobe J."/>
            <person name="Montfort J."/>
            <person name="Bouchez O."/>
            <person name="Begum T."/>
            <person name="Mejri S."/>
            <person name="Adams A."/>
            <person name="Chen W.-J."/>
            <person name="Guiguen Y."/>
        </authorList>
    </citation>
    <scope>NUCLEOTIDE SEQUENCE</scope>
    <source>
        <tissue evidence="6">Blood</tissue>
    </source>
</reference>
<keyword evidence="1" id="KW-0433">Leucine-rich repeat</keyword>
<keyword evidence="7" id="KW-1185">Reference proteome</keyword>
<dbReference type="Gene3D" id="3.80.10.10">
    <property type="entry name" value="Ribonuclease Inhibitor"/>
    <property type="match status" value="2"/>
</dbReference>
<dbReference type="SMART" id="SM00449">
    <property type="entry name" value="SPRY"/>
    <property type="match status" value="1"/>
</dbReference>
<dbReference type="InterPro" id="IPR006574">
    <property type="entry name" value="PRY"/>
</dbReference>
<dbReference type="InterPro" id="IPR043136">
    <property type="entry name" value="B30.2/SPRY_sf"/>
</dbReference>
<dbReference type="Gene3D" id="1.10.533.10">
    <property type="entry name" value="Death Domain, Fas"/>
    <property type="match status" value="1"/>
</dbReference>
<dbReference type="InterPro" id="IPR032675">
    <property type="entry name" value="LRR_dom_sf"/>
</dbReference>
<dbReference type="Pfam" id="PF13516">
    <property type="entry name" value="LRR_6"/>
    <property type="match status" value="4"/>
</dbReference>
<dbReference type="InterPro" id="IPR004020">
    <property type="entry name" value="DAPIN"/>
</dbReference>
<comment type="caution">
    <text evidence="6">The sequence shown here is derived from an EMBL/GenBank/DDBJ whole genome shotgun (WGS) entry which is preliminary data.</text>
</comment>
<dbReference type="PROSITE" id="PS50168">
    <property type="entry name" value="DED"/>
    <property type="match status" value="1"/>
</dbReference>
<dbReference type="InterPro" id="IPR003879">
    <property type="entry name" value="Butyrophylin_SPRY"/>
</dbReference>
<dbReference type="Proteomes" id="UP000829720">
    <property type="component" value="Unassembled WGS sequence"/>
</dbReference>
<dbReference type="PRINTS" id="PR01407">
    <property type="entry name" value="BUTYPHLNCDUF"/>
</dbReference>
<dbReference type="InterPro" id="IPR051261">
    <property type="entry name" value="NLR"/>
</dbReference>
<accession>A0A8T3CX99</accession>
<dbReference type="InterPro" id="IPR001875">
    <property type="entry name" value="DED_dom"/>
</dbReference>
<dbReference type="PROSITE" id="PS50824">
    <property type="entry name" value="DAPIN"/>
    <property type="match status" value="1"/>
</dbReference>
<dbReference type="Pfam" id="PF13765">
    <property type="entry name" value="PRY"/>
    <property type="match status" value="1"/>
</dbReference>
<dbReference type="PROSITE" id="PS50188">
    <property type="entry name" value="B302_SPRY"/>
    <property type="match status" value="1"/>
</dbReference>
<dbReference type="InterPro" id="IPR013320">
    <property type="entry name" value="ConA-like_dom_sf"/>
</dbReference>
<dbReference type="AlphaFoldDB" id="A0A8T3CX99"/>
<dbReference type="OrthoDB" id="120976at2759"/>
<keyword evidence="2" id="KW-0677">Repeat</keyword>
<evidence type="ECO:0000313" key="7">
    <source>
        <dbReference type="Proteomes" id="UP000829720"/>
    </source>
</evidence>
<dbReference type="EMBL" id="JAERUA010000017">
    <property type="protein sequence ID" value="KAI1888197.1"/>
    <property type="molecule type" value="Genomic_DNA"/>
</dbReference>
<dbReference type="SUPFAM" id="SSF52047">
    <property type="entry name" value="RNI-like"/>
    <property type="match status" value="2"/>
</dbReference>
<gene>
    <name evidence="6" type="ORF">AGOR_G00182540</name>
</gene>
<feature type="domain" description="B30.2/SPRY" evidence="4">
    <location>
        <begin position="605"/>
        <end position="809"/>
    </location>
</feature>
<protein>
    <recommendedName>
        <fullName evidence="8">NACHT, LRR and PYD domains-containing protein 12-like</fullName>
    </recommendedName>
</protein>
<evidence type="ECO:0000256" key="2">
    <source>
        <dbReference type="ARBA" id="ARBA00022737"/>
    </source>
</evidence>
<evidence type="ECO:0000256" key="1">
    <source>
        <dbReference type="ARBA" id="ARBA00022614"/>
    </source>
</evidence>
<evidence type="ECO:0000259" key="4">
    <source>
        <dbReference type="PROSITE" id="PS50188"/>
    </source>
</evidence>
<feature type="domain" description="Pyrin" evidence="5">
    <location>
        <begin position="1"/>
        <end position="89"/>
    </location>
</feature>
<dbReference type="SMART" id="SM00368">
    <property type="entry name" value="LRR_RI"/>
    <property type="match status" value="9"/>
</dbReference>
<dbReference type="InterPro" id="IPR003877">
    <property type="entry name" value="SPRY_dom"/>
</dbReference>
<evidence type="ECO:0000259" key="3">
    <source>
        <dbReference type="PROSITE" id="PS50168"/>
    </source>
</evidence>
<dbReference type="InterPro" id="IPR001611">
    <property type="entry name" value="Leu-rich_rpt"/>
</dbReference>
<dbReference type="CDD" id="cd16040">
    <property type="entry name" value="SPRY_PRY_SNTX"/>
    <property type="match status" value="1"/>
</dbReference>
<evidence type="ECO:0000259" key="5">
    <source>
        <dbReference type="PROSITE" id="PS50824"/>
    </source>
</evidence>
<sequence>MSNVGKVLLQTLKDLVEDELKEFKFHLRQDVPEVSPRFRRGELENTTLTDIIGQMENRYCHKTMAVTLYILKKMERNDLVEELQLAQARGVLLHQPTPGAGHAEPAIRVIQEKLRANLKNKTERILQRTSVLLSSIYTDVEIIDAAMPNETAVKCTDIFNEIQTYLSAGRLLQETLSPGQWSALVFVLLMSEDIQEVFDLKKYARSDEGVQRLLPVVKNTKTALLDQCNLTEGCCGALASVLCSDSSNLSHLDLSNNNLQDTGAELLFTAMASHGCKLETLQLTRCNLTDGSCGALSKALLSRGSRLTELNLHSNSYVLLGPLSSALADPYCRLEKLDLGYNRLEAAAVQVVCSGLSGRLRSLNLSGSNLGVPRVTVTSTELDGSPQKRSKLDASAHSDGLTTLCEALQRPRCRLEWLGLRACSLGTATVEPLCIALASPHCPLRELDLRSNSLGDVAARGLAEALGSQHCGLERLQLGWNEVTHSGAERLAVVLAGPYGRLQELELDHNPMGDLGAKALFARLANPHCKLRMLGLGGCTLTEACCGDLATALCRTEMRELELSSNDLGDLGVRALSAGLEDTNCKLEKLGLSGCQDTNCKLQKLCMDHGGEIRMKAGLQKYACWLTLDQDTMYRYLSVSDGKLIRGEREMPYPERPERFDVWAQVLCREGLTGRCYWEAEWSGRGIEMGVAYAEIGRKGTSKECALGRNASSWSLNCLGGYFSVFHDKLEVELAPPLTRSRRVGVYLDWPAGVLSYYSLPPLSPNGATTNMELTHLHTFHTAFINPLFPGFWLVSDSSVRLCQHALPLEVH</sequence>
<dbReference type="InterPro" id="IPR001870">
    <property type="entry name" value="B30.2/SPRY"/>
</dbReference>
<dbReference type="PROSITE" id="PS51450">
    <property type="entry name" value="LRR"/>
    <property type="match status" value="1"/>
</dbReference>
<proteinExistence type="predicted"/>
<name>A0A8T3CX99_9TELE</name>
<dbReference type="Gene3D" id="2.60.120.920">
    <property type="match status" value="1"/>
</dbReference>
<dbReference type="SUPFAM" id="SSF47986">
    <property type="entry name" value="DEATH domain"/>
    <property type="match status" value="1"/>
</dbReference>
<feature type="domain" description="DED" evidence="3">
    <location>
        <begin position="3"/>
        <end position="85"/>
    </location>
</feature>
<dbReference type="SUPFAM" id="SSF49899">
    <property type="entry name" value="Concanavalin A-like lectins/glucanases"/>
    <property type="match status" value="1"/>
</dbReference>
<dbReference type="Pfam" id="PF02758">
    <property type="entry name" value="PYRIN"/>
    <property type="match status" value="1"/>
</dbReference>
<dbReference type="SMART" id="SM01289">
    <property type="entry name" value="PYRIN"/>
    <property type="match status" value="1"/>
</dbReference>
<evidence type="ECO:0000313" key="6">
    <source>
        <dbReference type="EMBL" id="KAI1888197.1"/>
    </source>
</evidence>
<dbReference type="Pfam" id="PF00622">
    <property type="entry name" value="SPRY"/>
    <property type="match status" value="1"/>
</dbReference>
<dbReference type="PANTHER" id="PTHR24106">
    <property type="entry name" value="NACHT, LRR AND CARD DOMAINS-CONTAINING"/>
    <property type="match status" value="1"/>
</dbReference>
<dbReference type="GO" id="GO:0042981">
    <property type="term" value="P:regulation of apoptotic process"/>
    <property type="evidence" value="ECO:0007669"/>
    <property type="project" value="InterPro"/>
</dbReference>
<dbReference type="InterPro" id="IPR011029">
    <property type="entry name" value="DEATH-like_dom_sf"/>
</dbReference>
<organism evidence="6 7">
    <name type="scientific">Albula goreensis</name>
    <dbReference type="NCBI Taxonomy" id="1534307"/>
    <lineage>
        <taxon>Eukaryota</taxon>
        <taxon>Metazoa</taxon>
        <taxon>Chordata</taxon>
        <taxon>Craniata</taxon>
        <taxon>Vertebrata</taxon>
        <taxon>Euteleostomi</taxon>
        <taxon>Actinopterygii</taxon>
        <taxon>Neopterygii</taxon>
        <taxon>Teleostei</taxon>
        <taxon>Albuliformes</taxon>
        <taxon>Albulidae</taxon>
        <taxon>Albula</taxon>
    </lineage>
</organism>